<evidence type="ECO:0000313" key="2">
    <source>
        <dbReference type="Proteomes" id="UP000465360"/>
    </source>
</evidence>
<dbReference type="AlphaFoldDB" id="A0A7I9YRV9"/>
<organism evidence="1 2">
    <name type="scientific">Mycobacterium bourgelatii</name>
    <dbReference type="NCBI Taxonomy" id="1273442"/>
    <lineage>
        <taxon>Bacteria</taxon>
        <taxon>Bacillati</taxon>
        <taxon>Actinomycetota</taxon>
        <taxon>Actinomycetes</taxon>
        <taxon>Mycobacteriales</taxon>
        <taxon>Mycobacteriaceae</taxon>
        <taxon>Mycobacterium</taxon>
    </lineage>
</organism>
<dbReference type="EMBL" id="BLKZ01000001">
    <property type="protein sequence ID" value="GFG91429.1"/>
    <property type="molecule type" value="Genomic_DNA"/>
</dbReference>
<comment type="caution">
    <text evidence="1">The sequence shown here is derived from an EMBL/GenBank/DDBJ whole genome shotgun (WGS) entry which is preliminary data.</text>
</comment>
<reference evidence="1 2" key="1">
    <citation type="journal article" date="2019" name="Emerg. Microbes Infect.">
        <title>Comprehensive subspecies identification of 175 nontuberculous mycobacteria species based on 7547 genomic profiles.</title>
        <authorList>
            <person name="Matsumoto Y."/>
            <person name="Kinjo T."/>
            <person name="Motooka D."/>
            <person name="Nabeya D."/>
            <person name="Jung N."/>
            <person name="Uechi K."/>
            <person name="Horii T."/>
            <person name="Iida T."/>
            <person name="Fujita J."/>
            <person name="Nakamura S."/>
        </authorList>
    </citation>
    <scope>NUCLEOTIDE SEQUENCE [LARGE SCALE GENOMIC DNA]</scope>
    <source>
        <strain evidence="1 2">JCM 30725</strain>
    </source>
</reference>
<sequence length="220" mass="23967">MSGRYPAGVGSEGRSLIVARTGRDGLTLYICADPQNFKPTTGVLAVLDDSDAEVGSPKHFARWREWLRWSNLLQFLTVPRHGETMPLRMAEVWTRKSADVFADAHIPLSAVDSGRIDVAFAPGDGWREVLRYTDASLAPLVVELAQRGLVVPEPGAEVGPDESVWQVELAWPAAKVAVVIDDNPDREAWLTAANWKVVQAGLAHEHGALADQLFDHVGGN</sequence>
<proteinExistence type="predicted"/>
<gene>
    <name evidence="1" type="ORF">MBOU_34710</name>
</gene>
<name>A0A7I9YRV9_MYCBU</name>
<keyword evidence="2" id="KW-1185">Reference proteome</keyword>
<dbReference type="Proteomes" id="UP000465360">
    <property type="component" value="Unassembled WGS sequence"/>
</dbReference>
<protein>
    <submittedName>
        <fullName evidence="1">Uncharacterized protein</fullName>
    </submittedName>
</protein>
<accession>A0A7I9YRV9</accession>
<evidence type="ECO:0000313" key="1">
    <source>
        <dbReference type="EMBL" id="GFG91429.1"/>
    </source>
</evidence>